<sequence length="192" mass="20362">MPQDDSEDENRFVAAVIGGGVGFALGGPVGAAAGAGISYWLDQRDATGADDLTPHNQALLQAAREINDVADERGRQSASLYIAHLDGHDYDLDAEDGGTRNVLSAIDGDPDIVYSDVGGGTGNMIVEVETAGAFEAQTEHTLDQLERYRLGGYRTVLAVPEGDRESAESFVNEHDVRDPIYVVEASNIATLL</sequence>
<organism evidence="2 3">
    <name type="scientific">Haloferax gibbonsii</name>
    <dbReference type="NCBI Taxonomy" id="35746"/>
    <lineage>
        <taxon>Archaea</taxon>
        <taxon>Methanobacteriati</taxon>
        <taxon>Methanobacteriota</taxon>
        <taxon>Stenosarchaea group</taxon>
        <taxon>Halobacteria</taxon>
        <taxon>Halobacteriales</taxon>
        <taxon>Haloferacaceae</taxon>
        <taxon>Haloferax</taxon>
    </lineage>
</organism>
<dbReference type="KEGG" id="hgi:ABY42_18900"/>
<dbReference type="AlphaFoldDB" id="A0A0K1J021"/>
<keyword evidence="2" id="KW-0614">Plasmid</keyword>
<keyword evidence="1" id="KW-0472">Membrane</keyword>
<reference evidence="3" key="1">
    <citation type="journal article" date="2015" name="J. Biotechnol.">
        <title>Complete genome sequence of Haloferax gibbonsii strain ARA6, a potential producer of polyhydroxyalkanoates and halocins isolated from Araruama, Rio de Janeiro, Brasil.</title>
        <authorList>
            <person name="Pinto L.H."/>
            <person name="D'Alincourt Carvalho-Assef A.P."/>
            <person name="Vieira R.P."/>
            <person name="Clementino M.M."/>
            <person name="Albano R.M."/>
        </authorList>
    </citation>
    <scope>NUCLEOTIDE SEQUENCE [LARGE SCALE GENOMIC DNA]</scope>
    <source>
        <strain evidence="3">ARA6</strain>
        <plasmid evidence="3">Plasmid pHG4</plasmid>
    </source>
</reference>
<dbReference type="GeneID" id="25248062"/>
<evidence type="ECO:0000256" key="1">
    <source>
        <dbReference type="SAM" id="Phobius"/>
    </source>
</evidence>
<accession>A0A0K1J021</accession>
<protein>
    <submittedName>
        <fullName evidence="2">Uncharacterized protein</fullName>
    </submittedName>
</protein>
<geneLocation type="plasmid" evidence="2 3">
    <name>pHG4</name>
</geneLocation>
<proteinExistence type="predicted"/>
<evidence type="ECO:0000313" key="3">
    <source>
        <dbReference type="Proteomes" id="UP000066124"/>
    </source>
</evidence>
<gene>
    <name evidence="2" type="ORF">ABY42_18900</name>
</gene>
<name>A0A0K1J021_HALGI</name>
<dbReference type="EMBL" id="CP011951">
    <property type="protein sequence ID" value="AKU09888.1"/>
    <property type="molecule type" value="Genomic_DNA"/>
</dbReference>
<dbReference type="PATRIC" id="fig|35746.4.peg.4169"/>
<feature type="transmembrane region" description="Helical" evidence="1">
    <location>
        <begin position="12"/>
        <end position="41"/>
    </location>
</feature>
<evidence type="ECO:0000313" key="2">
    <source>
        <dbReference type="EMBL" id="AKU09888.1"/>
    </source>
</evidence>
<keyword evidence="1" id="KW-0812">Transmembrane</keyword>
<keyword evidence="1" id="KW-1133">Transmembrane helix</keyword>
<dbReference type="RefSeq" id="WP_050460502.1">
    <property type="nucleotide sequence ID" value="NZ_CP011951.1"/>
</dbReference>
<dbReference type="Proteomes" id="UP000066124">
    <property type="component" value="Plasmid pHG4"/>
</dbReference>